<dbReference type="AlphaFoldDB" id="E2BFB5"/>
<evidence type="ECO:0000313" key="3">
    <source>
        <dbReference type="Proteomes" id="UP000008237"/>
    </source>
</evidence>
<feature type="compositionally biased region" description="Acidic residues" evidence="1">
    <location>
        <begin position="154"/>
        <end position="164"/>
    </location>
</feature>
<dbReference type="Gene3D" id="1.20.140.150">
    <property type="match status" value="1"/>
</dbReference>
<dbReference type="Proteomes" id="UP000008237">
    <property type="component" value="Unassembled WGS sequence"/>
</dbReference>
<gene>
    <name evidence="2" type="ORF">EAI_11085</name>
</gene>
<accession>E2BFB5</accession>
<protein>
    <submittedName>
        <fullName evidence="2">Uncharacterized protein</fullName>
    </submittedName>
</protein>
<sequence length="248" mass="27379">MCCSGGPGGIRLTRCGVVCGLAALAALSTALLGPTWLHTEEKLALPNLPRNFANVVSVRFKLGLFRVCPRIVKPTNFTFRAGAAASLTQGPSGGFRTYVLQETSRRRFFHGGNGGVEKKYRKGENEEEDVVVVAVAAMVAVVVEAVRRRRREDEKEEDEKEEDGEIGRPIKMTHGRKTFTTGRTINFVPSESCDGNDSIEGQLPRKDPTCAALFRIPQREECPRDFEGSSPDFIEGSRPMELEFPDFQ</sequence>
<evidence type="ECO:0000256" key="1">
    <source>
        <dbReference type="SAM" id="MobiDB-lite"/>
    </source>
</evidence>
<feature type="region of interest" description="Disordered" evidence="1">
    <location>
        <begin position="148"/>
        <end position="168"/>
    </location>
</feature>
<keyword evidence="3" id="KW-1185">Reference proteome</keyword>
<proteinExistence type="predicted"/>
<reference evidence="2 3" key="1">
    <citation type="journal article" date="2010" name="Science">
        <title>Genomic comparison of the ants Camponotus floridanus and Harpegnathos saltator.</title>
        <authorList>
            <person name="Bonasio R."/>
            <person name="Zhang G."/>
            <person name="Ye C."/>
            <person name="Mutti N.S."/>
            <person name="Fang X."/>
            <person name="Qin N."/>
            <person name="Donahue G."/>
            <person name="Yang P."/>
            <person name="Li Q."/>
            <person name="Li C."/>
            <person name="Zhang P."/>
            <person name="Huang Z."/>
            <person name="Berger S.L."/>
            <person name="Reinberg D."/>
            <person name="Wang J."/>
            <person name="Liebig J."/>
        </authorList>
    </citation>
    <scope>NUCLEOTIDE SEQUENCE [LARGE SCALE GENOMIC DNA]</scope>
    <source>
        <strain evidence="2 3">R22 G/1</strain>
    </source>
</reference>
<dbReference type="EMBL" id="GL447982">
    <property type="protein sequence ID" value="EFN85628.1"/>
    <property type="molecule type" value="Genomic_DNA"/>
</dbReference>
<name>E2BFB5_HARSA</name>
<dbReference type="InParanoid" id="E2BFB5"/>
<evidence type="ECO:0000313" key="2">
    <source>
        <dbReference type="EMBL" id="EFN85628.1"/>
    </source>
</evidence>
<dbReference type="OrthoDB" id="5917530at2759"/>
<feature type="region of interest" description="Disordered" evidence="1">
    <location>
        <begin position="222"/>
        <end position="248"/>
    </location>
</feature>
<organism evidence="3">
    <name type="scientific">Harpegnathos saltator</name>
    <name type="common">Jerdon's jumping ant</name>
    <dbReference type="NCBI Taxonomy" id="610380"/>
    <lineage>
        <taxon>Eukaryota</taxon>
        <taxon>Metazoa</taxon>
        <taxon>Ecdysozoa</taxon>
        <taxon>Arthropoda</taxon>
        <taxon>Hexapoda</taxon>
        <taxon>Insecta</taxon>
        <taxon>Pterygota</taxon>
        <taxon>Neoptera</taxon>
        <taxon>Endopterygota</taxon>
        <taxon>Hymenoptera</taxon>
        <taxon>Apocrita</taxon>
        <taxon>Aculeata</taxon>
        <taxon>Formicoidea</taxon>
        <taxon>Formicidae</taxon>
        <taxon>Ponerinae</taxon>
        <taxon>Ponerini</taxon>
        <taxon>Harpegnathos</taxon>
    </lineage>
</organism>